<dbReference type="Gene3D" id="3.30.200.20">
    <property type="entry name" value="Phosphorylase Kinase, domain 1"/>
    <property type="match status" value="1"/>
</dbReference>
<protein>
    <recommendedName>
        <fullName evidence="4">Protein kinase domain-containing protein</fullName>
    </recommendedName>
</protein>
<reference evidence="3" key="1">
    <citation type="journal article" date="2019" name="Int. J. Syst. Evol. Microbiol.">
        <title>The Global Catalogue of Microorganisms (GCM) 10K type strain sequencing project: providing services to taxonomists for standard genome sequencing and annotation.</title>
        <authorList>
            <consortium name="The Broad Institute Genomics Platform"/>
            <consortium name="The Broad Institute Genome Sequencing Center for Infectious Disease"/>
            <person name="Wu L."/>
            <person name="Ma J."/>
        </authorList>
    </citation>
    <scope>NUCLEOTIDE SEQUENCE [LARGE SCALE GENOMIC DNA]</scope>
    <source>
        <strain evidence="3">JCM 4376</strain>
    </source>
</reference>
<organism evidence="2 3">
    <name type="scientific">Streptomyces gelaticus</name>
    <dbReference type="NCBI Taxonomy" id="285446"/>
    <lineage>
        <taxon>Bacteria</taxon>
        <taxon>Bacillati</taxon>
        <taxon>Actinomycetota</taxon>
        <taxon>Actinomycetes</taxon>
        <taxon>Kitasatosporales</taxon>
        <taxon>Streptomycetaceae</taxon>
        <taxon>Streptomyces</taxon>
    </lineage>
</organism>
<evidence type="ECO:0000313" key="2">
    <source>
        <dbReference type="EMBL" id="GGV97427.1"/>
    </source>
</evidence>
<sequence length="127" mass="13389">MEPPAAGDPVRVGVSCCVAGGTGEAFLGRSPGGKAVAVKVVHPHLARQAEFRHRFRREVAAARAVSGAFTAPVVAAGPEDDTRPPTHLGHGARSRPHPPSAPRTAPFYLGKILVNQHRMYLSVLMSL</sequence>
<evidence type="ECO:0000256" key="1">
    <source>
        <dbReference type="SAM" id="MobiDB-lite"/>
    </source>
</evidence>
<dbReference type="SUPFAM" id="SSF56112">
    <property type="entry name" value="Protein kinase-like (PK-like)"/>
    <property type="match status" value="1"/>
</dbReference>
<dbReference type="Proteomes" id="UP000660675">
    <property type="component" value="Unassembled WGS sequence"/>
</dbReference>
<keyword evidence="3" id="KW-1185">Reference proteome</keyword>
<dbReference type="InterPro" id="IPR011009">
    <property type="entry name" value="Kinase-like_dom_sf"/>
</dbReference>
<dbReference type="EMBL" id="BMTF01000050">
    <property type="protein sequence ID" value="GGV97427.1"/>
    <property type="molecule type" value="Genomic_DNA"/>
</dbReference>
<name>A0ABQ2WBX7_9ACTN</name>
<accession>A0ABQ2WBX7</accession>
<evidence type="ECO:0008006" key="4">
    <source>
        <dbReference type="Google" id="ProtNLM"/>
    </source>
</evidence>
<feature type="region of interest" description="Disordered" evidence="1">
    <location>
        <begin position="73"/>
        <end position="102"/>
    </location>
</feature>
<evidence type="ECO:0000313" key="3">
    <source>
        <dbReference type="Proteomes" id="UP000660675"/>
    </source>
</evidence>
<gene>
    <name evidence="2" type="ORF">GCM10015535_68780</name>
</gene>
<comment type="caution">
    <text evidence="2">The sequence shown here is derived from an EMBL/GenBank/DDBJ whole genome shotgun (WGS) entry which is preliminary data.</text>
</comment>
<proteinExistence type="predicted"/>